<organism evidence="1 2">
    <name type="scientific">Trametes pubescens</name>
    <name type="common">White-rot fungus</name>
    <dbReference type="NCBI Taxonomy" id="154538"/>
    <lineage>
        <taxon>Eukaryota</taxon>
        <taxon>Fungi</taxon>
        <taxon>Dikarya</taxon>
        <taxon>Basidiomycota</taxon>
        <taxon>Agaricomycotina</taxon>
        <taxon>Agaricomycetes</taxon>
        <taxon>Polyporales</taxon>
        <taxon>Polyporaceae</taxon>
        <taxon>Trametes</taxon>
    </lineage>
</organism>
<proteinExistence type="predicted"/>
<reference evidence="1 2" key="1">
    <citation type="submission" date="2016-10" db="EMBL/GenBank/DDBJ databases">
        <title>Genome sequence of the basidiomycete white-rot fungus Trametes pubescens.</title>
        <authorList>
            <person name="Makela M.R."/>
            <person name="Granchi Z."/>
            <person name="Peng M."/>
            <person name="De Vries R.P."/>
            <person name="Grigoriev I."/>
            <person name="Riley R."/>
            <person name="Hilden K."/>
        </authorList>
    </citation>
    <scope>NUCLEOTIDE SEQUENCE [LARGE SCALE GENOMIC DNA]</scope>
    <source>
        <strain evidence="1 2">FBCC735</strain>
    </source>
</reference>
<keyword evidence="2" id="KW-1185">Reference proteome</keyword>
<evidence type="ECO:0000313" key="1">
    <source>
        <dbReference type="EMBL" id="OJT04981.1"/>
    </source>
</evidence>
<protein>
    <submittedName>
        <fullName evidence="1">Uncharacterized protein</fullName>
    </submittedName>
</protein>
<evidence type="ECO:0000313" key="2">
    <source>
        <dbReference type="Proteomes" id="UP000184267"/>
    </source>
</evidence>
<dbReference type="Proteomes" id="UP000184267">
    <property type="component" value="Unassembled WGS sequence"/>
</dbReference>
<dbReference type="AlphaFoldDB" id="A0A1M2VBF4"/>
<name>A0A1M2VBF4_TRAPU</name>
<accession>A0A1M2VBF4</accession>
<gene>
    <name evidence="1" type="ORF">TRAPUB_4229</name>
</gene>
<comment type="caution">
    <text evidence="1">The sequence shown here is derived from an EMBL/GenBank/DDBJ whole genome shotgun (WGS) entry which is preliminary data.</text>
</comment>
<sequence>MGPGVASEENLVVALPREDSSYLLFPAYGEVQRLSDGLVEWCLTRLKVPRQSVSWGLQ</sequence>
<dbReference type="EMBL" id="MNAD01001499">
    <property type="protein sequence ID" value="OJT04981.1"/>
    <property type="molecule type" value="Genomic_DNA"/>
</dbReference>